<feature type="domain" description="N-acetyltransferase" evidence="2">
    <location>
        <begin position="7"/>
        <end position="158"/>
    </location>
</feature>
<dbReference type="AlphaFoldDB" id="A0A4Q8QKC4"/>
<dbReference type="PROSITE" id="PS51186">
    <property type="entry name" value="GNAT"/>
    <property type="match status" value="1"/>
</dbReference>
<accession>A0A4Q8QKC4</accession>
<dbReference type="PANTHER" id="PTHR13947">
    <property type="entry name" value="GNAT FAMILY N-ACETYLTRANSFERASE"/>
    <property type="match status" value="1"/>
</dbReference>
<protein>
    <submittedName>
        <fullName evidence="3">GNAT family N-acetyltransferase</fullName>
    </submittedName>
</protein>
<comment type="caution">
    <text evidence="3">The sequence shown here is derived from an EMBL/GenBank/DDBJ whole genome shotgun (WGS) entry which is preliminary data.</text>
</comment>
<evidence type="ECO:0000313" key="4">
    <source>
        <dbReference type="Proteomes" id="UP000291981"/>
    </source>
</evidence>
<dbReference type="EMBL" id="SGIU01000001">
    <property type="protein sequence ID" value="TAI49233.1"/>
    <property type="molecule type" value="Genomic_DNA"/>
</dbReference>
<sequence length="158" mass="18401">MTRNIDIQIVPYSEKFKKAFKDLNEEWIREYFKMEELDHKYLDRPETYILQPGGYIGVALHQNQAVGVCALIKSNDDTYDFELSKMGVSPKIQGQGIGWLLGEHIVEEAKRRGAKTIYLDSNTVLEPAIKLYRKLGFVEVQGYNSFYERCNIRMELKL</sequence>
<dbReference type="Pfam" id="PF00583">
    <property type="entry name" value="Acetyltransf_1"/>
    <property type="match status" value="1"/>
</dbReference>
<evidence type="ECO:0000313" key="3">
    <source>
        <dbReference type="EMBL" id="TAI49233.1"/>
    </source>
</evidence>
<keyword evidence="4" id="KW-1185">Reference proteome</keyword>
<dbReference type="OrthoDB" id="1431064at2"/>
<evidence type="ECO:0000256" key="1">
    <source>
        <dbReference type="ARBA" id="ARBA00022679"/>
    </source>
</evidence>
<dbReference type="PANTHER" id="PTHR13947:SF37">
    <property type="entry name" value="LD18367P"/>
    <property type="match status" value="1"/>
</dbReference>
<dbReference type="SUPFAM" id="SSF55729">
    <property type="entry name" value="Acyl-CoA N-acyltransferases (Nat)"/>
    <property type="match status" value="1"/>
</dbReference>
<keyword evidence="1 3" id="KW-0808">Transferase</keyword>
<dbReference type="Gene3D" id="3.40.630.30">
    <property type="match status" value="1"/>
</dbReference>
<dbReference type="InterPro" id="IPR050769">
    <property type="entry name" value="NAT_camello-type"/>
</dbReference>
<dbReference type="GO" id="GO:0008080">
    <property type="term" value="F:N-acetyltransferase activity"/>
    <property type="evidence" value="ECO:0007669"/>
    <property type="project" value="InterPro"/>
</dbReference>
<reference evidence="3 4" key="1">
    <citation type="submission" date="2019-02" db="EMBL/GenBank/DDBJ databases">
        <title>Draft genome sequence of Muricauda sp. 176CP4-71.</title>
        <authorList>
            <person name="Park J.-S."/>
        </authorList>
    </citation>
    <scope>NUCLEOTIDE SEQUENCE [LARGE SCALE GENOMIC DNA]</scope>
    <source>
        <strain evidence="3 4">176CP4-71</strain>
    </source>
</reference>
<gene>
    <name evidence="3" type="ORF">EW142_05395</name>
</gene>
<proteinExistence type="predicted"/>
<name>A0A4Q8QKC4_9FLAO</name>
<dbReference type="InterPro" id="IPR000182">
    <property type="entry name" value="GNAT_dom"/>
</dbReference>
<dbReference type="InterPro" id="IPR016181">
    <property type="entry name" value="Acyl_CoA_acyltransferase"/>
</dbReference>
<dbReference type="Proteomes" id="UP000291981">
    <property type="component" value="Unassembled WGS sequence"/>
</dbReference>
<evidence type="ECO:0000259" key="2">
    <source>
        <dbReference type="PROSITE" id="PS51186"/>
    </source>
</evidence>
<organism evidence="3 4">
    <name type="scientific">Flagellimonas allohymeniacidonis</name>
    <dbReference type="NCBI Taxonomy" id="2517819"/>
    <lineage>
        <taxon>Bacteria</taxon>
        <taxon>Pseudomonadati</taxon>
        <taxon>Bacteroidota</taxon>
        <taxon>Flavobacteriia</taxon>
        <taxon>Flavobacteriales</taxon>
        <taxon>Flavobacteriaceae</taxon>
        <taxon>Flagellimonas</taxon>
    </lineage>
</organism>
<dbReference type="RefSeq" id="WP_130610740.1">
    <property type="nucleotide sequence ID" value="NZ_SGIU01000001.1"/>
</dbReference>
<dbReference type="CDD" id="cd04301">
    <property type="entry name" value="NAT_SF"/>
    <property type="match status" value="1"/>
</dbReference>